<dbReference type="GO" id="GO:0016020">
    <property type="term" value="C:membrane"/>
    <property type="evidence" value="ECO:0007669"/>
    <property type="project" value="InterPro"/>
</dbReference>
<dbReference type="InterPro" id="IPR036939">
    <property type="entry name" value="Cu2_ascorb_mOase_N_sf"/>
</dbReference>
<dbReference type="InterPro" id="IPR008977">
    <property type="entry name" value="PHM/PNGase_F_dom_sf"/>
</dbReference>
<comment type="caution">
    <text evidence="18">The sequence shown here is derived from an EMBL/GenBank/DDBJ whole genome shotgun (WGS) entry which is preliminary data.</text>
</comment>
<dbReference type="InterPro" id="IPR000323">
    <property type="entry name" value="Cu2_ascorb_mOase_N"/>
</dbReference>
<evidence type="ECO:0000256" key="11">
    <source>
        <dbReference type="ARBA" id="ARBA00023180"/>
    </source>
</evidence>
<protein>
    <recommendedName>
        <fullName evidence="3">peptidylglycine monooxygenase</fullName>
        <ecNumber evidence="3">1.14.17.3</ecNumber>
    </recommendedName>
</protein>
<dbReference type="AlphaFoldDB" id="A0A8K0G4M8"/>
<dbReference type="OrthoDB" id="10044505at2759"/>
<name>A0A8K0G4M8_IGNLU</name>
<dbReference type="Gene3D" id="2.60.120.230">
    <property type="match status" value="1"/>
</dbReference>
<evidence type="ECO:0000256" key="6">
    <source>
        <dbReference type="ARBA" id="ARBA00022729"/>
    </source>
</evidence>
<comment type="catalytic activity">
    <reaction evidence="12">
        <text>a [peptide]-C-terminal glycine + 2 L-ascorbate + O2 = a [peptide]-C-terminal (2S)-2-hydroxyglycine + 2 monodehydro-L-ascorbate radical + H2O</text>
        <dbReference type="Rhea" id="RHEA:21452"/>
        <dbReference type="Rhea" id="RHEA-COMP:13486"/>
        <dbReference type="Rhea" id="RHEA-COMP:15321"/>
        <dbReference type="ChEBI" id="CHEBI:15377"/>
        <dbReference type="ChEBI" id="CHEBI:15379"/>
        <dbReference type="ChEBI" id="CHEBI:38290"/>
        <dbReference type="ChEBI" id="CHEBI:59513"/>
        <dbReference type="ChEBI" id="CHEBI:137000"/>
        <dbReference type="ChEBI" id="CHEBI:142768"/>
        <dbReference type="EC" id="1.14.17.3"/>
    </reaction>
</comment>
<evidence type="ECO:0000256" key="3">
    <source>
        <dbReference type="ARBA" id="ARBA00012689"/>
    </source>
</evidence>
<feature type="transmembrane region" description="Helical" evidence="15">
    <location>
        <begin position="6"/>
        <end position="24"/>
    </location>
</feature>
<proteinExistence type="inferred from homology"/>
<dbReference type="Pfam" id="PF01082">
    <property type="entry name" value="Cu2_monooxygen"/>
    <property type="match status" value="1"/>
</dbReference>
<evidence type="ECO:0000256" key="10">
    <source>
        <dbReference type="ARBA" id="ARBA00023157"/>
    </source>
</evidence>
<dbReference type="GO" id="GO:0005576">
    <property type="term" value="C:extracellular region"/>
    <property type="evidence" value="ECO:0007669"/>
    <property type="project" value="UniProtKB-SubCell"/>
</dbReference>
<evidence type="ECO:0000259" key="16">
    <source>
        <dbReference type="Pfam" id="PF01082"/>
    </source>
</evidence>
<dbReference type="GO" id="GO:0004504">
    <property type="term" value="F:peptidylglycine monooxygenase activity"/>
    <property type="evidence" value="ECO:0007669"/>
    <property type="project" value="UniProtKB-EC"/>
</dbReference>
<dbReference type="EC" id="1.14.17.3" evidence="3"/>
<keyword evidence="15" id="KW-0812">Transmembrane</keyword>
<evidence type="ECO:0000256" key="12">
    <source>
        <dbReference type="ARBA" id="ARBA00048431"/>
    </source>
</evidence>
<evidence type="ECO:0000256" key="13">
    <source>
        <dbReference type="PIRSR" id="PIRSR600720-2"/>
    </source>
</evidence>
<keyword evidence="4" id="KW-0964">Secreted</keyword>
<feature type="binding site" evidence="13">
    <location>
        <position position="72"/>
    </location>
    <ligand>
        <name>Cu(2+)</name>
        <dbReference type="ChEBI" id="CHEBI:29036"/>
        <label>1</label>
        <note>catalytic</note>
    </ligand>
</feature>
<dbReference type="PANTHER" id="PTHR10680">
    <property type="entry name" value="PEPTIDYL-GLYCINE ALPHA-AMIDATING MONOOXYGENASE"/>
    <property type="match status" value="1"/>
</dbReference>
<evidence type="ECO:0000256" key="9">
    <source>
        <dbReference type="ARBA" id="ARBA00023033"/>
    </source>
</evidence>
<dbReference type="FunFam" id="2.60.120.230:FF:000002">
    <property type="entry name" value="Peptidyl-glycine alpha-amidating monooxygenase B"/>
    <property type="match status" value="1"/>
</dbReference>
<feature type="disulfide bond" evidence="14">
    <location>
        <begin position="275"/>
        <end position="296"/>
    </location>
</feature>
<comment type="similarity">
    <text evidence="2">Belongs to the copper type II ascorbate-dependent monooxygenase family.</text>
</comment>
<dbReference type="GO" id="GO:0006518">
    <property type="term" value="P:peptide metabolic process"/>
    <property type="evidence" value="ECO:0007669"/>
    <property type="project" value="InterPro"/>
</dbReference>
<dbReference type="PANTHER" id="PTHR10680:SF14">
    <property type="entry name" value="PEPTIDYL-GLYCINE ALPHA-AMIDATING MONOOXYGENASE"/>
    <property type="match status" value="1"/>
</dbReference>
<reference evidence="18" key="1">
    <citation type="submission" date="2019-08" db="EMBL/GenBank/DDBJ databases">
        <title>The genome of the North American firefly Photinus pyralis.</title>
        <authorList>
            <consortium name="Photinus pyralis genome working group"/>
            <person name="Fallon T.R."/>
            <person name="Sander Lower S.E."/>
            <person name="Weng J.-K."/>
        </authorList>
    </citation>
    <scope>NUCLEOTIDE SEQUENCE</scope>
    <source>
        <strain evidence="18">TRF0915ILg1</strain>
        <tissue evidence="18">Whole body</tissue>
    </source>
</reference>
<evidence type="ECO:0000256" key="8">
    <source>
        <dbReference type="ARBA" id="ARBA00023008"/>
    </source>
</evidence>
<keyword evidence="10 14" id="KW-1015">Disulfide bond</keyword>
<dbReference type="InterPro" id="IPR014784">
    <property type="entry name" value="Cu2_ascorb_mOase-like_C"/>
</dbReference>
<dbReference type="GO" id="GO:0005507">
    <property type="term" value="F:copper ion binding"/>
    <property type="evidence" value="ECO:0007669"/>
    <property type="project" value="InterPro"/>
</dbReference>
<comment type="subcellular location">
    <subcellularLocation>
        <location evidence="1">Secreted</location>
    </subcellularLocation>
</comment>
<keyword evidence="5 13" id="KW-0479">Metal-binding</keyword>
<feature type="binding site" evidence="13">
    <location>
        <position position="150"/>
    </location>
    <ligand>
        <name>Cu(2+)</name>
        <dbReference type="ChEBI" id="CHEBI:29036"/>
        <label>1</label>
        <note>catalytic</note>
    </ligand>
</feature>
<evidence type="ECO:0000313" key="18">
    <source>
        <dbReference type="EMBL" id="KAF2885796.1"/>
    </source>
</evidence>
<keyword evidence="11" id="KW-0325">Glycoprotein</keyword>
<keyword evidence="9" id="KW-0503">Monooxygenase</keyword>
<dbReference type="SUPFAM" id="SSF49742">
    <property type="entry name" value="PHM/PNGase F"/>
    <property type="match status" value="2"/>
</dbReference>
<feature type="domain" description="Copper type II ascorbate-dependent monooxygenase C-terminal" evidence="17">
    <location>
        <begin position="179"/>
        <end position="327"/>
    </location>
</feature>
<accession>A0A8K0G4M8</accession>
<evidence type="ECO:0000256" key="2">
    <source>
        <dbReference type="ARBA" id="ARBA00010676"/>
    </source>
</evidence>
<dbReference type="Gene3D" id="2.60.120.310">
    <property type="entry name" value="Copper type II, ascorbate-dependent monooxygenase, N-terminal domain"/>
    <property type="match status" value="1"/>
</dbReference>
<evidence type="ECO:0000256" key="5">
    <source>
        <dbReference type="ARBA" id="ARBA00022723"/>
    </source>
</evidence>
<dbReference type="PRINTS" id="PR00790">
    <property type="entry name" value="PAMONOXGNASE"/>
</dbReference>
<dbReference type="InterPro" id="IPR024548">
    <property type="entry name" value="Cu2_monoox_C"/>
</dbReference>
<feature type="domain" description="Copper type II ascorbate-dependent monooxygenase N-terminal" evidence="16">
    <location>
        <begin position="31"/>
        <end position="157"/>
    </location>
</feature>
<dbReference type="EMBL" id="VTPC01089649">
    <property type="protein sequence ID" value="KAF2885796.1"/>
    <property type="molecule type" value="Genomic_DNA"/>
</dbReference>
<comment type="cofactor">
    <cofactor evidence="13">
        <name>Cu(2+)</name>
        <dbReference type="ChEBI" id="CHEBI:29036"/>
    </cofactor>
    <text evidence="13">Binds 2 Cu(2+) ions per subunit.</text>
</comment>
<keyword evidence="7" id="KW-0560">Oxidoreductase</keyword>
<keyword evidence="15" id="KW-0472">Membrane</keyword>
<feature type="binding site" evidence="13">
    <location>
        <position position="221"/>
    </location>
    <ligand>
        <name>Cu(2+)</name>
        <dbReference type="ChEBI" id="CHEBI:29036"/>
        <label>1</label>
        <note>catalytic</note>
    </ligand>
</feature>
<feature type="binding site" evidence="13">
    <location>
        <position position="295"/>
    </location>
    <ligand>
        <name>Cu(2+)</name>
        <dbReference type="ChEBI" id="CHEBI:29036"/>
        <label>1</label>
        <note>catalytic</note>
    </ligand>
</feature>
<evidence type="ECO:0000313" key="19">
    <source>
        <dbReference type="Proteomes" id="UP000801492"/>
    </source>
</evidence>
<evidence type="ECO:0000259" key="17">
    <source>
        <dbReference type="Pfam" id="PF03712"/>
    </source>
</evidence>
<sequence length="343" mass="38920">METSHMFRFITVVSVIYLPTIICLQVRRYPLLMPNVHPDTDELYLCTPIKVVPNKSFYIVGFEPNATMETAHHMLLYGCTEPGSDQPYWDCGEMANTQSNNNLVKSSPCAEGSHVIYAWARDAKKLELPEDVGFQVGPGTQIQYLVLQVHYAHADKFKDGSTDDSGIFLMYTEKPRSKLAGVILLGTGGAIPPMSVTHMETDCEIAEQKTIYPFAYRTHTHSLGKVVAGYTVRKDENNVDHWTLLGKRNPLTPQMFYPVFNKDPITFGDKLAARCTMKSDRTTYTHVGATNADEMCNFYLMYYVKEGTPLDMKYCFTRGPPYFYWDNPENNLNHIPEEEASTL</sequence>
<feature type="disulfide bond" evidence="14">
    <location>
        <begin position="79"/>
        <end position="109"/>
    </location>
</feature>
<keyword evidence="8 13" id="KW-0186">Copper</keyword>
<keyword evidence="19" id="KW-1185">Reference proteome</keyword>
<feature type="binding site" evidence="13">
    <location>
        <position position="219"/>
    </location>
    <ligand>
        <name>Cu(2+)</name>
        <dbReference type="ChEBI" id="CHEBI:29036"/>
        <label>1</label>
        <note>catalytic</note>
    </ligand>
</feature>
<gene>
    <name evidence="18" type="ORF">ILUMI_20379</name>
</gene>
<dbReference type="FunFam" id="2.60.120.310:FF:000005">
    <property type="entry name" value="Peptidylglycine alpha-hydroxylating monooxygenase"/>
    <property type="match status" value="1"/>
</dbReference>
<dbReference type="Pfam" id="PF03712">
    <property type="entry name" value="Cu2_monoox_C"/>
    <property type="match status" value="1"/>
</dbReference>
<evidence type="ECO:0000256" key="7">
    <source>
        <dbReference type="ARBA" id="ARBA00023002"/>
    </source>
</evidence>
<feature type="disulfide bond" evidence="14">
    <location>
        <begin position="203"/>
        <end position="315"/>
    </location>
</feature>
<keyword evidence="6" id="KW-0732">Signal</keyword>
<evidence type="ECO:0000256" key="4">
    <source>
        <dbReference type="ARBA" id="ARBA00022525"/>
    </source>
</evidence>
<evidence type="ECO:0000256" key="15">
    <source>
        <dbReference type="SAM" id="Phobius"/>
    </source>
</evidence>
<feature type="disulfide bond" evidence="14">
    <location>
        <begin position="46"/>
        <end position="91"/>
    </location>
</feature>
<dbReference type="InterPro" id="IPR000720">
    <property type="entry name" value="PHM/PAL"/>
</dbReference>
<keyword evidence="15" id="KW-1133">Transmembrane helix</keyword>
<organism evidence="18 19">
    <name type="scientific">Ignelater luminosus</name>
    <name type="common">Cucubano</name>
    <name type="synonym">Pyrophorus luminosus</name>
    <dbReference type="NCBI Taxonomy" id="2038154"/>
    <lineage>
        <taxon>Eukaryota</taxon>
        <taxon>Metazoa</taxon>
        <taxon>Ecdysozoa</taxon>
        <taxon>Arthropoda</taxon>
        <taxon>Hexapoda</taxon>
        <taxon>Insecta</taxon>
        <taxon>Pterygota</taxon>
        <taxon>Neoptera</taxon>
        <taxon>Endopterygota</taxon>
        <taxon>Coleoptera</taxon>
        <taxon>Polyphaga</taxon>
        <taxon>Elateriformia</taxon>
        <taxon>Elateroidea</taxon>
        <taxon>Elateridae</taxon>
        <taxon>Agrypninae</taxon>
        <taxon>Pyrophorini</taxon>
        <taxon>Ignelater</taxon>
    </lineage>
</organism>
<evidence type="ECO:0000256" key="14">
    <source>
        <dbReference type="PIRSR" id="PIRSR600720-3"/>
    </source>
</evidence>
<evidence type="ECO:0000256" key="1">
    <source>
        <dbReference type="ARBA" id="ARBA00004613"/>
    </source>
</evidence>
<feature type="binding site" evidence="13">
    <location>
        <position position="73"/>
    </location>
    <ligand>
        <name>Cu(2+)</name>
        <dbReference type="ChEBI" id="CHEBI:29036"/>
        <label>1</label>
        <note>catalytic</note>
    </ligand>
</feature>
<dbReference type="Proteomes" id="UP000801492">
    <property type="component" value="Unassembled WGS sequence"/>
</dbReference>